<dbReference type="OrthoDB" id="2751369at2759"/>
<dbReference type="AlphaFoldDB" id="A0A0C3BFJ4"/>
<proteinExistence type="predicted"/>
<dbReference type="InParanoid" id="A0A0C3BFJ4"/>
<protein>
    <submittedName>
        <fullName evidence="1">Uncharacterized protein</fullName>
    </submittedName>
</protein>
<dbReference type="EMBL" id="KN833039">
    <property type="protein sequence ID" value="KIM76077.1"/>
    <property type="molecule type" value="Genomic_DNA"/>
</dbReference>
<evidence type="ECO:0000313" key="2">
    <source>
        <dbReference type="Proteomes" id="UP000054166"/>
    </source>
</evidence>
<reference evidence="2" key="2">
    <citation type="submission" date="2015-01" db="EMBL/GenBank/DDBJ databases">
        <title>Evolutionary Origins and Diversification of the Mycorrhizal Mutualists.</title>
        <authorList>
            <consortium name="DOE Joint Genome Institute"/>
            <consortium name="Mycorrhizal Genomics Consortium"/>
            <person name="Kohler A."/>
            <person name="Kuo A."/>
            <person name="Nagy L.G."/>
            <person name="Floudas D."/>
            <person name="Copeland A."/>
            <person name="Barry K.W."/>
            <person name="Cichocki N."/>
            <person name="Veneault-Fourrey C."/>
            <person name="LaButti K."/>
            <person name="Lindquist E.A."/>
            <person name="Lipzen A."/>
            <person name="Lundell T."/>
            <person name="Morin E."/>
            <person name="Murat C."/>
            <person name="Riley R."/>
            <person name="Ohm R."/>
            <person name="Sun H."/>
            <person name="Tunlid A."/>
            <person name="Henrissat B."/>
            <person name="Grigoriev I.V."/>
            <person name="Hibbett D.S."/>
            <person name="Martin F."/>
        </authorList>
    </citation>
    <scope>NUCLEOTIDE SEQUENCE [LARGE SCALE GENOMIC DNA]</scope>
    <source>
        <strain evidence="2">F 1598</strain>
    </source>
</reference>
<name>A0A0C3BFJ4_PILCF</name>
<reference evidence="1 2" key="1">
    <citation type="submission" date="2014-04" db="EMBL/GenBank/DDBJ databases">
        <authorList>
            <consortium name="DOE Joint Genome Institute"/>
            <person name="Kuo A."/>
            <person name="Tarkka M."/>
            <person name="Buscot F."/>
            <person name="Kohler A."/>
            <person name="Nagy L.G."/>
            <person name="Floudas D."/>
            <person name="Copeland A."/>
            <person name="Barry K.W."/>
            <person name="Cichocki N."/>
            <person name="Veneault-Fourrey C."/>
            <person name="LaButti K."/>
            <person name="Lindquist E.A."/>
            <person name="Lipzen A."/>
            <person name="Lundell T."/>
            <person name="Morin E."/>
            <person name="Murat C."/>
            <person name="Sun H."/>
            <person name="Tunlid A."/>
            <person name="Henrissat B."/>
            <person name="Grigoriev I.V."/>
            <person name="Hibbett D.S."/>
            <person name="Martin F."/>
            <person name="Nordberg H.P."/>
            <person name="Cantor M.N."/>
            <person name="Hua S.X."/>
        </authorList>
    </citation>
    <scope>NUCLEOTIDE SEQUENCE [LARGE SCALE GENOMIC DNA]</scope>
    <source>
        <strain evidence="1 2">F 1598</strain>
    </source>
</reference>
<gene>
    <name evidence="1" type="ORF">PILCRDRAFT_91807</name>
</gene>
<keyword evidence="2" id="KW-1185">Reference proteome</keyword>
<sequence length="155" mass="17947">MWFNEEEGTIKLSSPELGILFRLSVHVNIILSIRKVIMDYEELCLLLGIFPGAHKDNGDPRALGGRDVELRRVYTDQGSPWFEYVITGDTGYEKKERIRSNCTVDSNNPNFFILERCYRYLKAWLDWDSLPPQSMAFPDDAEAMSIPSEFYEIVN</sequence>
<evidence type="ECO:0000313" key="1">
    <source>
        <dbReference type="EMBL" id="KIM76077.1"/>
    </source>
</evidence>
<dbReference type="Proteomes" id="UP000054166">
    <property type="component" value="Unassembled WGS sequence"/>
</dbReference>
<dbReference type="HOGENOM" id="CLU_1696202_0_0_1"/>
<organism evidence="1 2">
    <name type="scientific">Piloderma croceum (strain F 1598)</name>
    <dbReference type="NCBI Taxonomy" id="765440"/>
    <lineage>
        <taxon>Eukaryota</taxon>
        <taxon>Fungi</taxon>
        <taxon>Dikarya</taxon>
        <taxon>Basidiomycota</taxon>
        <taxon>Agaricomycotina</taxon>
        <taxon>Agaricomycetes</taxon>
        <taxon>Agaricomycetidae</taxon>
        <taxon>Atheliales</taxon>
        <taxon>Atheliaceae</taxon>
        <taxon>Piloderma</taxon>
    </lineage>
</organism>
<accession>A0A0C3BFJ4</accession>